<feature type="region of interest" description="Disordered" evidence="1">
    <location>
        <begin position="144"/>
        <end position="216"/>
    </location>
</feature>
<sequence length="216" mass="21914">MCHAREQLGDLLPPSTPSLPSPPARPPLRPAPTCLPCDSLAGRPAAAAGRVGWRAGGRAGGGLPGPGHGAPDLGATPSREGGEGRKERQPAGRGGGRSRRCLRPPSAAPRRAPCCPAAHSGVRSSGLPLAGGGVLLRVSRFRRFPTPPRGRWAQLLPSSPPTRPPGPVAVTLAAPAQRPPSAHPAPSGLQGDPWRLGGPLAPKQLLTSSNDDAAGH</sequence>
<name>A0ABN9ZMB1_PIPNA</name>
<feature type="compositionally biased region" description="Basic and acidic residues" evidence="1">
    <location>
        <begin position="80"/>
        <end position="90"/>
    </location>
</feature>
<feature type="compositionally biased region" description="Polar residues" evidence="1">
    <location>
        <begin position="205"/>
        <end position="216"/>
    </location>
</feature>
<feature type="compositionally biased region" description="Pro residues" evidence="1">
    <location>
        <begin position="158"/>
        <end position="167"/>
    </location>
</feature>
<feature type="region of interest" description="Disordered" evidence="1">
    <location>
        <begin position="1"/>
        <end position="129"/>
    </location>
</feature>
<dbReference type="Proteomes" id="UP001314169">
    <property type="component" value="Chromosome 18"/>
</dbReference>
<reference evidence="2" key="1">
    <citation type="submission" date="2023-12" db="EMBL/GenBank/DDBJ databases">
        <authorList>
            <person name="Brown T."/>
        </authorList>
    </citation>
    <scope>NUCLEOTIDE SEQUENCE</scope>
</reference>
<organism evidence="2 3">
    <name type="scientific">Pipistrellus nathusii</name>
    <name type="common">Nathusius' pipistrelle</name>
    <dbReference type="NCBI Taxonomy" id="59473"/>
    <lineage>
        <taxon>Eukaryota</taxon>
        <taxon>Metazoa</taxon>
        <taxon>Chordata</taxon>
        <taxon>Craniata</taxon>
        <taxon>Vertebrata</taxon>
        <taxon>Euteleostomi</taxon>
        <taxon>Mammalia</taxon>
        <taxon>Eutheria</taxon>
        <taxon>Laurasiatheria</taxon>
        <taxon>Chiroptera</taxon>
        <taxon>Yangochiroptera</taxon>
        <taxon>Vespertilionidae</taxon>
        <taxon>Pipistrellus</taxon>
    </lineage>
</organism>
<protein>
    <submittedName>
        <fullName evidence="2">Uncharacterized protein</fullName>
    </submittedName>
</protein>
<feature type="compositionally biased region" description="Low complexity" evidence="1">
    <location>
        <begin position="31"/>
        <end position="53"/>
    </location>
</feature>
<proteinExistence type="predicted"/>
<evidence type="ECO:0000256" key="1">
    <source>
        <dbReference type="SAM" id="MobiDB-lite"/>
    </source>
</evidence>
<gene>
    <name evidence="2" type="ORF">MPIPNATIZW_LOCUS7746</name>
</gene>
<feature type="compositionally biased region" description="Gly residues" evidence="1">
    <location>
        <begin position="54"/>
        <end position="68"/>
    </location>
</feature>
<accession>A0ABN9ZMB1</accession>
<evidence type="ECO:0000313" key="2">
    <source>
        <dbReference type="EMBL" id="CAK6439440.1"/>
    </source>
</evidence>
<feature type="compositionally biased region" description="Pro residues" evidence="1">
    <location>
        <begin position="14"/>
        <end position="30"/>
    </location>
</feature>
<keyword evidence="3" id="KW-1185">Reference proteome</keyword>
<evidence type="ECO:0000313" key="3">
    <source>
        <dbReference type="Proteomes" id="UP001314169"/>
    </source>
</evidence>
<dbReference type="EMBL" id="OY882875">
    <property type="protein sequence ID" value="CAK6439440.1"/>
    <property type="molecule type" value="Genomic_DNA"/>
</dbReference>
<feature type="compositionally biased region" description="Low complexity" evidence="1">
    <location>
        <begin position="103"/>
        <end position="118"/>
    </location>
</feature>